<dbReference type="KEGG" id="ccho:CCHOA_08280"/>
<evidence type="ECO:0000313" key="1">
    <source>
        <dbReference type="EMBL" id="AZA14045.1"/>
    </source>
</evidence>
<proteinExistence type="predicted"/>
<keyword evidence="2" id="KW-1185">Reference proteome</keyword>
<protein>
    <submittedName>
        <fullName evidence="1">Uncharacterized protein</fullName>
    </submittedName>
</protein>
<dbReference type="EMBL" id="CP033896">
    <property type="protein sequence ID" value="AZA14045.1"/>
    <property type="molecule type" value="Genomic_DNA"/>
</dbReference>
<dbReference type="AlphaFoldDB" id="A0A3G6J7G5"/>
<evidence type="ECO:0000313" key="2">
    <source>
        <dbReference type="Proteomes" id="UP000269019"/>
    </source>
</evidence>
<name>A0A3G6J7G5_9CORY</name>
<organism evidence="1 2">
    <name type="scientific">Corynebacterium choanae</name>
    <dbReference type="NCBI Taxonomy" id="1862358"/>
    <lineage>
        <taxon>Bacteria</taxon>
        <taxon>Bacillati</taxon>
        <taxon>Actinomycetota</taxon>
        <taxon>Actinomycetes</taxon>
        <taxon>Mycobacteriales</taxon>
        <taxon>Corynebacteriaceae</taxon>
        <taxon>Corynebacterium</taxon>
    </lineage>
</organism>
<sequence length="58" mass="6405">MQGESAPLLDRALLACKNFTAFLPMHPMEAGSILNQSNGVFFVFKETLRVQAVPVVLR</sequence>
<gene>
    <name evidence="1" type="ORF">CCHOA_08280</name>
</gene>
<accession>A0A3G6J7G5</accession>
<dbReference type="Proteomes" id="UP000269019">
    <property type="component" value="Chromosome"/>
</dbReference>
<reference evidence="1 2" key="1">
    <citation type="submission" date="2018-11" db="EMBL/GenBank/DDBJ databases">
        <authorList>
            <person name="Kleinhagauer T."/>
            <person name="Glaeser S.P."/>
            <person name="Spergser J."/>
            <person name="Ruckert C."/>
            <person name="Kaempfer P."/>
            <person name="Busse H.-J."/>
        </authorList>
    </citation>
    <scope>NUCLEOTIDE SEQUENCE [LARGE SCALE GENOMIC DNA]</scope>
    <source>
        <strain evidence="1 2">200CH</strain>
    </source>
</reference>